<dbReference type="InterPro" id="IPR000905">
    <property type="entry name" value="Gcp-like_dom"/>
</dbReference>
<dbReference type="PANTHER" id="PTHR11735">
    <property type="entry name" value="TRNA N6-ADENOSINE THREONYLCARBAMOYLTRANSFERASE"/>
    <property type="match status" value="1"/>
</dbReference>
<comment type="similarity">
    <text evidence="2">Belongs to the KAE1 / TsaD family. TsaB subfamily.</text>
</comment>
<dbReference type="SUPFAM" id="SSF53067">
    <property type="entry name" value="Actin-like ATPase domain"/>
    <property type="match status" value="2"/>
</dbReference>
<gene>
    <name evidence="8" type="primary">tsaB</name>
    <name evidence="8" type="ORF">BLE401_09690</name>
</gene>
<dbReference type="Pfam" id="PF00814">
    <property type="entry name" value="TsaD"/>
    <property type="match status" value="1"/>
</dbReference>
<evidence type="ECO:0000259" key="7">
    <source>
        <dbReference type="Pfam" id="PF00814"/>
    </source>
</evidence>
<dbReference type="Gene3D" id="3.30.420.40">
    <property type="match status" value="2"/>
</dbReference>
<evidence type="ECO:0000313" key="9">
    <source>
        <dbReference type="Proteomes" id="UP000234271"/>
    </source>
</evidence>
<evidence type="ECO:0000256" key="5">
    <source>
        <dbReference type="ARBA" id="ARBA00022694"/>
    </source>
</evidence>
<evidence type="ECO:0000256" key="2">
    <source>
        <dbReference type="ARBA" id="ARBA00010493"/>
    </source>
</evidence>
<dbReference type="AlphaFoldDB" id="A0A2N9YEM6"/>
<keyword evidence="9" id="KW-1185">Reference proteome</keyword>
<evidence type="ECO:0000313" key="8">
    <source>
        <dbReference type="EMBL" id="AUI68943.1"/>
    </source>
</evidence>
<evidence type="ECO:0000256" key="1">
    <source>
        <dbReference type="ARBA" id="ARBA00004496"/>
    </source>
</evidence>
<comment type="subcellular location">
    <subcellularLocation>
        <location evidence="1">Cytoplasm</location>
    </subcellularLocation>
</comment>
<sequence>MNILLLDTATEACSCALSVQGNLTQRFTLDPRKHAELILPMADDLLQTAGLTPSDLDAVAFGCGPGSFTGLRIACGVAQGIAFAATIPVIPVSNLAILAQMAYAEWGEKQVLTAIDARLQEVYWGIYQLDAAGVMVLQGEECVCPAQQVPVPISNGWFGMGSGWQAYADVLSQRLAGALTRYKGDVYPTAGAMLPLALQALAQGKTVSAAEAMPVYLRNKVV</sequence>
<dbReference type="Proteomes" id="UP000234271">
    <property type="component" value="Chromosome"/>
</dbReference>
<dbReference type="STRING" id="288004.AL038_14570"/>
<dbReference type="GO" id="GO:0005829">
    <property type="term" value="C:cytosol"/>
    <property type="evidence" value="ECO:0007669"/>
    <property type="project" value="TreeGrafter"/>
</dbReference>
<dbReference type="InterPro" id="IPR022496">
    <property type="entry name" value="T6A_TsaB"/>
</dbReference>
<evidence type="ECO:0000256" key="3">
    <source>
        <dbReference type="ARBA" id="ARBA00019012"/>
    </source>
</evidence>
<dbReference type="CDD" id="cd24032">
    <property type="entry name" value="ASKHA_NBD_TsaB"/>
    <property type="match status" value="1"/>
</dbReference>
<dbReference type="GO" id="GO:0002949">
    <property type="term" value="P:tRNA threonylcarbamoyladenosine modification"/>
    <property type="evidence" value="ECO:0007669"/>
    <property type="project" value="InterPro"/>
</dbReference>
<keyword evidence="5" id="KW-0819">tRNA processing</keyword>
<dbReference type="NCBIfam" id="TIGR03725">
    <property type="entry name" value="T6A_YeaZ"/>
    <property type="match status" value="1"/>
</dbReference>
<reference evidence="9" key="1">
    <citation type="submission" date="2016-12" db="EMBL/GenBank/DDBJ databases">
        <title>Complete Genome Sequence of Beggiatoa leptomitiformis D-401.</title>
        <authorList>
            <person name="Fomenkov A."/>
            <person name="Vincze T."/>
            <person name="Grabovich M."/>
            <person name="Anton B.P."/>
            <person name="Dubinina G."/>
            <person name="Orlova M."/>
            <person name="Belousova E."/>
            <person name="Roberts R.J."/>
        </authorList>
    </citation>
    <scope>NUCLEOTIDE SEQUENCE [LARGE SCALE GENOMIC DNA]</scope>
    <source>
        <strain evidence="9">D-401</strain>
    </source>
</reference>
<keyword evidence="4" id="KW-0963">Cytoplasm</keyword>
<accession>A0A2N9YEM6</accession>
<name>A0A2N9YEM6_9GAMM</name>
<dbReference type="GO" id="GO:0016740">
    <property type="term" value="F:transferase activity"/>
    <property type="evidence" value="ECO:0007669"/>
    <property type="project" value="UniProtKB-KW"/>
</dbReference>
<dbReference type="FunFam" id="3.30.420.40:FF:000097">
    <property type="entry name" value="tRNA threonylcarbamoyladenosine biosynthesis protein TsaB"/>
    <property type="match status" value="1"/>
</dbReference>
<dbReference type="InterPro" id="IPR043129">
    <property type="entry name" value="ATPase_NBD"/>
</dbReference>
<dbReference type="OrthoDB" id="9809995at2"/>
<keyword evidence="8" id="KW-0808">Transferase</keyword>
<evidence type="ECO:0000256" key="4">
    <source>
        <dbReference type="ARBA" id="ARBA00022490"/>
    </source>
</evidence>
<feature type="domain" description="Gcp-like" evidence="7">
    <location>
        <begin position="32"/>
        <end position="149"/>
    </location>
</feature>
<proteinExistence type="inferred from homology"/>
<evidence type="ECO:0000256" key="6">
    <source>
        <dbReference type="ARBA" id="ARBA00032446"/>
    </source>
</evidence>
<dbReference type="RefSeq" id="WP_062154029.1">
    <property type="nucleotide sequence ID" value="NZ_CP012373.2"/>
</dbReference>
<organism evidence="8 9">
    <name type="scientific">Beggiatoa leptomitoformis</name>
    <dbReference type="NCBI Taxonomy" id="288004"/>
    <lineage>
        <taxon>Bacteria</taxon>
        <taxon>Pseudomonadati</taxon>
        <taxon>Pseudomonadota</taxon>
        <taxon>Gammaproteobacteria</taxon>
        <taxon>Thiotrichales</taxon>
        <taxon>Thiotrichaceae</taxon>
        <taxon>Beggiatoa</taxon>
    </lineage>
</organism>
<dbReference type="EMBL" id="CP018889">
    <property type="protein sequence ID" value="AUI68943.1"/>
    <property type="molecule type" value="Genomic_DNA"/>
</dbReference>
<dbReference type="KEGG" id="blep:AL038_14570"/>
<dbReference type="PANTHER" id="PTHR11735:SF11">
    <property type="entry name" value="TRNA THREONYLCARBAMOYLADENOSINE BIOSYNTHESIS PROTEIN TSAB"/>
    <property type="match status" value="1"/>
</dbReference>
<protein>
    <recommendedName>
        <fullName evidence="3">tRNA threonylcarbamoyladenosine biosynthesis protein TsaB</fullName>
    </recommendedName>
    <alternativeName>
        <fullName evidence="6">t(6)A37 threonylcarbamoyladenosine biosynthesis protein TsaB</fullName>
    </alternativeName>
</protein>